<dbReference type="CDD" id="cd01960">
    <property type="entry name" value="nsLTP1"/>
    <property type="match status" value="1"/>
</dbReference>
<dbReference type="AlphaFoldDB" id="A0AAD1YM35"/>
<keyword evidence="2 4" id="KW-0813">Transport</keyword>
<gene>
    <name evidence="7" type="ORF">FPE_LOCUS150</name>
</gene>
<dbReference type="GO" id="GO:0008289">
    <property type="term" value="F:lipid binding"/>
    <property type="evidence" value="ECO:0007669"/>
    <property type="project" value="UniProtKB-KW"/>
</dbReference>
<evidence type="ECO:0000256" key="1">
    <source>
        <dbReference type="ARBA" id="ARBA00009748"/>
    </source>
</evidence>
<proteinExistence type="inferred from homology"/>
<evidence type="ECO:0000256" key="3">
    <source>
        <dbReference type="ARBA" id="ARBA00023121"/>
    </source>
</evidence>
<feature type="domain" description="Bifunctional inhibitor/plant lipid transfer protein/seed storage helical" evidence="6">
    <location>
        <begin position="28"/>
        <end position="112"/>
    </location>
</feature>
<organism evidence="7 8">
    <name type="scientific">Fraxinus pennsylvanica</name>
    <dbReference type="NCBI Taxonomy" id="56036"/>
    <lineage>
        <taxon>Eukaryota</taxon>
        <taxon>Viridiplantae</taxon>
        <taxon>Streptophyta</taxon>
        <taxon>Embryophyta</taxon>
        <taxon>Tracheophyta</taxon>
        <taxon>Spermatophyta</taxon>
        <taxon>Magnoliopsida</taxon>
        <taxon>eudicotyledons</taxon>
        <taxon>Gunneridae</taxon>
        <taxon>Pentapetalae</taxon>
        <taxon>asterids</taxon>
        <taxon>lamiids</taxon>
        <taxon>Lamiales</taxon>
        <taxon>Oleaceae</taxon>
        <taxon>Oleeae</taxon>
        <taxon>Fraxinus</taxon>
    </lineage>
</organism>
<dbReference type="Gene3D" id="1.10.110.10">
    <property type="entry name" value="Plant lipid-transfer and hydrophobic proteins"/>
    <property type="match status" value="1"/>
</dbReference>
<dbReference type="PROSITE" id="PS00597">
    <property type="entry name" value="PLANT_LTP"/>
    <property type="match status" value="1"/>
</dbReference>
<protein>
    <recommendedName>
        <fullName evidence="4">Non-specific lipid-transfer protein</fullName>
    </recommendedName>
</protein>
<feature type="signal peptide" evidence="5">
    <location>
        <begin position="1"/>
        <end position="20"/>
    </location>
</feature>
<dbReference type="InterPro" id="IPR016140">
    <property type="entry name" value="Bifunc_inhib/LTP/seed_store"/>
</dbReference>
<comment type="function">
    <text evidence="4">Plant non-specific lipid-transfer proteins transfer phospholipids as well as galactolipids across membranes. May play a role in wax or cutin deposition in the cell walls of expanding epidermal cells and certain secretory tissues.</text>
</comment>
<keyword evidence="5" id="KW-0732">Signal</keyword>
<feature type="chain" id="PRO_5042048811" description="Non-specific lipid-transfer protein" evidence="5">
    <location>
        <begin position="21"/>
        <end position="116"/>
    </location>
</feature>
<evidence type="ECO:0000256" key="4">
    <source>
        <dbReference type="RuleBase" id="RU000628"/>
    </source>
</evidence>
<keyword evidence="8" id="KW-1185">Reference proteome</keyword>
<accession>A0AAD1YM35</accession>
<sequence>MKGFAVILLVVVAMVQLFMAEPGAAISCGQVESQISQCLTYLSQGGTPSATCCSGVQTLSQSLHTTEDRQAACGCLKTAASRYTDLKPDAASQLPAKCGVSIGVPISPTVDCSKIQ</sequence>
<dbReference type="PRINTS" id="PR00382">
    <property type="entry name" value="LIPIDTRNSFER"/>
</dbReference>
<evidence type="ECO:0000259" key="6">
    <source>
        <dbReference type="SMART" id="SM00499"/>
    </source>
</evidence>
<evidence type="ECO:0000313" key="8">
    <source>
        <dbReference type="Proteomes" id="UP000834106"/>
    </source>
</evidence>
<dbReference type="GO" id="GO:0006869">
    <property type="term" value="P:lipid transport"/>
    <property type="evidence" value="ECO:0007669"/>
    <property type="project" value="InterPro"/>
</dbReference>
<dbReference type="PANTHER" id="PTHR33076">
    <property type="entry name" value="NON-SPECIFIC LIPID-TRANSFER PROTEIN 2-RELATED"/>
    <property type="match status" value="1"/>
</dbReference>
<dbReference type="Proteomes" id="UP000834106">
    <property type="component" value="Chromosome 1"/>
</dbReference>
<name>A0AAD1YM35_9LAMI</name>
<keyword evidence="3 4" id="KW-0446">Lipid-binding</keyword>
<dbReference type="Pfam" id="PF00234">
    <property type="entry name" value="Tryp_alpha_amyl"/>
    <property type="match status" value="1"/>
</dbReference>
<dbReference type="EMBL" id="OU503036">
    <property type="protein sequence ID" value="CAI9752719.1"/>
    <property type="molecule type" value="Genomic_DNA"/>
</dbReference>
<evidence type="ECO:0000256" key="2">
    <source>
        <dbReference type="ARBA" id="ARBA00022448"/>
    </source>
</evidence>
<dbReference type="InterPro" id="IPR000528">
    <property type="entry name" value="Plant_nsLTP"/>
</dbReference>
<dbReference type="SMART" id="SM00499">
    <property type="entry name" value="AAI"/>
    <property type="match status" value="1"/>
</dbReference>
<reference evidence="7" key="1">
    <citation type="submission" date="2023-05" db="EMBL/GenBank/DDBJ databases">
        <authorList>
            <person name="Huff M."/>
        </authorList>
    </citation>
    <scope>NUCLEOTIDE SEQUENCE</scope>
</reference>
<dbReference type="SUPFAM" id="SSF47699">
    <property type="entry name" value="Bifunctional inhibitor/lipid-transfer protein/seed storage 2S albumin"/>
    <property type="match status" value="1"/>
</dbReference>
<comment type="similarity">
    <text evidence="1 4">Belongs to the plant LTP family.</text>
</comment>
<evidence type="ECO:0000256" key="5">
    <source>
        <dbReference type="SAM" id="SignalP"/>
    </source>
</evidence>
<evidence type="ECO:0000313" key="7">
    <source>
        <dbReference type="EMBL" id="CAI9752719.1"/>
    </source>
</evidence>
<dbReference type="InterPro" id="IPR036312">
    <property type="entry name" value="Bifun_inhib/LTP/seed_sf"/>
</dbReference>